<protein>
    <submittedName>
        <fullName evidence="1">Uncharacterized protein</fullName>
    </submittedName>
</protein>
<keyword evidence="2" id="KW-1185">Reference proteome</keyword>
<sequence length="294" mass="34206">DLTTIEYPPKGELDLRVVVWIGPKAAVVVERNVPVVFRFMDLKNACKMCPVMPDTMIKIWSEYIGDWGWHSNRKARMEYQRVYNAVRWPLRRKVSKKKREMLIEEGTRRLTRESSGYTNSIIVKDIKVDPDWTSLQQMMEKRVYDELLHMATTVSWTTRYYPSKPVSKFWGVSYKDLADEIQPRLDLEVQRVRDCLELYEIEGKWNGICGKDTMKEDVYSRVWVVACLHEAVQLLRKGNYDRALEDGALVYCGQYIDVHSGLFTASNTYIDLLSCASYVSLYLCLVTDVPADVV</sequence>
<gene>
    <name evidence="1" type="ORF">EW026_g8306</name>
</gene>
<dbReference type="AlphaFoldDB" id="A0A4S4K4M4"/>
<organism evidence="1 2">
    <name type="scientific">Hermanssonia centrifuga</name>
    <dbReference type="NCBI Taxonomy" id="98765"/>
    <lineage>
        <taxon>Eukaryota</taxon>
        <taxon>Fungi</taxon>
        <taxon>Dikarya</taxon>
        <taxon>Basidiomycota</taxon>
        <taxon>Agaricomycotina</taxon>
        <taxon>Agaricomycetes</taxon>
        <taxon>Polyporales</taxon>
        <taxon>Meruliaceae</taxon>
        <taxon>Hermanssonia</taxon>
    </lineage>
</organism>
<accession>A0A4S4K4M4</accession>
<dbReference type="EMBL" id="SGPJ01001007">
    <property type="protein sequence ID" value="THG92681.1"/>
    <property type="molecule type" value="Genomic_DNA"/>
</dbReference>
<dbReference type="Proteomes" id="UP000309038">
    <property type="component" value="Unassembled WGS sequence"/>
</dbReference>
<comment type="caution">
    <text evidence="1">The sequence shown here is derived from an EMBL/GenBank/DDBJ whole genome shotgun (WGS) entry which is preliminary data.</text>
</comment>
<feature type="non-terminal residue" evidence="1">
    <location>
        <position position="1"/>
    </location>
</feature>
<name>A0A4S4K4M4_9APHY</name>
<evidence type="ECO:0000313" key="2">
    <source>
        <dbReference type="Proteomes" id="UP000309038"/>
    </source>
</evidence>
<evidence type="ECO:0000313" key="1">
    <source>
        <dbReference type="EMBL" id="THG92681.1"/>
    </source>
</evidence>
<reference evidence="1 2" key="1">
    <citation type="submission" date="2019-02" db="EMBL/GenBank/DDBJ databases">
        <title>Genome sequencing of the rare red list fungi Phlebia centrifuga.</title>
        <authorList>
            <person name="Buettner E."/>
            <person name="Kellner H."/>
        </authorList>
    </citation>
    <scope>NUCLEOTIDE SEQUENCE [LARGE SCALE GENOMIC DNA]</scope>
    <source>
        <strain evidence="1 2">DSM 108282</strain>
    </source>
</reference>
<proteinExistence type="predicted"/>